<reference evidence="1 2" key="1">
    <citation type="submission" date="2016-11" db="EMBL/GenBank/DDBJ databases">
        <title>Genome sequence and comparative genomic analysis of clinical strain Elizabethkingia meningoseptica 61421 PRCM.</title>
        <authorList>
            <person name="Wang M."/>
            <person name="Hu S."/>
            <person name="Cao L."/>
            <person name="Jiang T."/>
            <person name="Zhou Y."/>
            <person name="Ming D."/>
        </authorList>
    </citation>
    <scope>NUCLEOTIDE SEQUENCE [LARGE SCALE GENOMIC DNA]</scope>
    <source>
        <strain evidence="1 2">61421 PRCM</strain>
    </source>
</reference>
<accession>A0A1V3TWC6</accession>
<name>A0A1V3TWC6_ELIME</name>
<comment type="caution">
    <text evidence="1">The sequence shown here is derived from an EMBL/GenBank/DDBJ whole genome shotgun (WGS) entry which is preliminary data.</text>
</comment>
<keyword evidence="2" id="KW-1185">Reference proteome</keyword>
<dbReference type="OrthoDB" id="1443279at2"/>
<gene>
    <name evidence="1" type="ORF">BMF97_17715</name>
</gene>
<evidence type="ECO:0000313" key="1">
    <source>
        <dbReference type="EMBL" id="OOH93298.1"/>
    </source>
</evidence>
<dbReference type="Proteomes" id="UP000188947">
    <property type="component" value="Unassembled WGS sequence"/>
</dbReference>
<protein>
    <submittedName>
        <fullName evidence="1">Uncharacterized protein</fullName>
    </submittedName>
</protein>
<organism evidence="1 2">
    <name type="scientific">Elizabethkingia meningoseptica</name>
    <name type="common">Chryseobacterium meningosepticum</name>
    <dbReference type="NCBI Taxonomy" id="238"/>
    <lineage>
        <taxon>Bacteria</taxon>
        <taxon>Pseudomonadati</taxon>
        <taxon>Bacteroidota</taxon>
        <taxon>Flavobacteriia</taxon>
        <taxon>Flavobacteriales</taxon>
        <taxon>Weeksellaceae</taxon>
        <taxon>Elizabethkingia</taxon>
    </lineage>
</organism>
<dbReference type="AlphaFoldDB" id="A0A1V3TWC6"/>
<sequence>MKNKIMLIFFFLVAITTYSQELKLVNIIYKNEFQYFTFYNNKTILADEIDPSKNISLFTNDAEKGFESFVKCKKNDCYRTIGENILVSWDFIIPSYLSIKNKILNKKEYPNYLNNIILDERILQKRKKYTLLELNLKNIFIAVLEMSKEIYNKYSGSLKLCGNPDDIVTLYRVLNASDEELYFK</sequence>
<evidence type="ECO:0000313" key="2">
    <source>
        <dbReference type="Proteomes" id="UP000188947"/>
    </source>
</evidence>
<dbReference type="EMBL" id="MPOG01000019">
    <property type="protein sequence ID" value="OOH93298.1"/>
    <property type="molecule type" value="Genomic_DNA"/>
</dbReference>
<proteinExistence type="predicted"/>
<dbReference type="RefSeq" id="WP_069215254.1">
    <property type="nucleotide sequence ID" value="NZ_CP016378.1"/>
</dbReference>